<dbReference type="SUPFAM" id="SSF52317">
    <property type="entry name" value="Class I glutamine amidotransferase-like"/>
    <property type="match status" value="1"/>
</dbReference>
<dbReference type="InterPro" id="IPR029062">
    <property type="entry name" value="Class_I_gatase-like"/>
</dbReference>
<sequence length="340" mass="37543">IHWGALVDLDGNETSRSDAATRLGRDIHDNGNFFLKARTPQGEIALLDSRTNAILLNGLEAEEPLFSANRGSYDSFWELGNAVDFITPDLIGTHQTVNYDAICMPMMASMDDQTAQTLHDYAANGGLVIAFAQCGMMTERGWYRHSLPGPALGELFGLKVLEVETADSIVVQFQNQSYAGYLHLETLDLDQDAVPLAHFDDGRPAVVLHSIGRGHGLYFATQADAAYTDLGSLLLKDVLRIVLQKVNIQPKLLLDYTDGDMREIDPHLLIGESRATVLIVNYSDQNIECTLNVDLDHPIKRVESGLEKKTDLPFTQTNNRVSVPLNLARNVAVEAINILW</sequence>
<feature type="non-terminal residue" evidence="2">
    <location>
        <position position="1"/>
    </location>
</feature>
<dbReference type="CDD" id="cd03143">
    <property type="entry name" value="A4_beta-galactosidase_middle_domain"/>
    <property type="match status" value="1"/>
</dbReference>
<evidence type="ECO:0000259" key="1">
    <source>
        <dbReference type="Pfam" id="PF08532"/>
    </source>
</evidence>
<dbReference type="AlphaFoldDB" id="A0A382PGA8"/>
<dbReference type="PANTHER" id="PTHR36447:SF1">
    <property type="entry name" value="BETA-GALACTOSIDASE GANA"/>
    <property type="match status" value="1"/>
</dbReference>
<name>A0A382PGA8_9ZZZZ</name>
<dbReference type="Gene3D" id="3.40.50.880">
    <property type="match status" value="1"/>
</dbReference>
<dbReference type="GO" id="GO:0004565">
    <property type="term" value="F:beta-galactosidase activity"/>
    <property type="evidence" value="ECO:0007669"/>
    <property type="project" value="InterPro"/>
</dbReference>
<dbReference type="GO" id="GO:0005975">
    <property type="term" value="P:carbohydrate metabolic process"/>
    <property type="evidence" value="ECO:0007669"/>
    <property type="project" value="InterPro"/>
</dbReference>
<reference evidence="2" key="1">
    <citation type="submission" date="2018-05" db="EMBL/GenBank/DDBJ databases">
        <authorList>
            <person name="Lanie J.A."/>
            <person name="Ng W.-L."/>
            <person name="Kazmierczak K.M."/>
            <person name="Andrzejewski T.M."/>
            <person name="Davidsen T.M."/>
            <person name="Wayne K.J."/>
            <person name="Tettelin H."/>
            <person name="Glass J.I."/>
            <person name="Rusch D."/>
            <person name="Podicherti R."/>
            <person name="Tsui H.-C.T."/>
            <person name="Winkler M.E."/>
        </authorList>
    </citation>
    <scope>NUCLEOTIDE SEQUENCE</scope>
</reference>
<dbReference type="InterPro" id="IPR003476">
    <property type="entry name" value="Glyco_hydro_42"/>
</dbReference>
<accession>A0A382PGA8</accession>
<dbReference type="EMBL" id="UINC01106378">
    <property type="protein sequence ID" value="SVC71002.1"/>
    <property type="molecule type" value="Genomic_DNA"/>
</dbReference>
<dbReference type="InterPro" id="IPR013738">
    <property type="entry name" value="Beta_galactosidase_Trimer"/>
</dbReference>
<feature type="domain" description="Beta-galactosidase trimerisation" evidence="1">
    <location>
        <begin position="73"/>
        <end position="228"/>
    </location>
</feature>
<proteinExistence type="predicted"/>
<dbReference type="Pfam" id="PF08532">
    <property type="entry name" value="Glyco_hydro_42M"/>
    <property type="match status" value="1"/>
</dbReference>
<gene>
    <name evidence="2" type="ORF">METZ01_LOCUS323856</name>
</gene>
<dbReference type="PANTHER" id="PTHR36447">
    <property type="entry name" value="BETA-GALACTOSIDASE GANA"/>
    <property type="match status" value="1"/>
</dbReference>
<protein>
    <recommendedName>
        <fullName evidence="1">Beta-galactosidase trimerisation domain-containing protein</fullName>
    </recommendedName>
</protein>
<evidence type="ECO:0000313" key="2">
    <source>
        <dbReference type="EMBL" id="SVC71002.1"/>
    </source>
</evidence>
<organism evidence="2">
    <name type="scientific">marine metagenome</name>
    <dbReference type="NCBI Taxonomy" id="408172"/>
    <lineage>
        <taxon>unclassified sequences</taxon>
        <taxon>metagenomes</taxon>
        <taxon>ecological metagenomes</taxon>
    </lineage>
</organism>